<dbReference type="RefSeq" id="WP_380124678.1">
    <property type="nucleotide sequence ID" value="NZ_JBHSIU010000066.1"/>
</dbReference>
<dbReference type="PANTHER" id="PTHR46082:SF6">
    <property type="entry name" value="AAA+ ATPASE DOMAIN-CONTAINING PROTEIN-RELATED"/>
    <property type="match status" value="1"/>
</dbReference>
<dbReference type="InterPro" id="IPR027417">
    <property type="entry name" value="P-loop_NTPase"/>
</dbReference>
<proteinExistence type="predicted"/>
<reference evidence="3" key="1">
    <citation type="journal article" date="2019" name="Int. J. Syst. Evol. Microbiol.">
        <title>The Global Catalogue of Microorganisms (GCM) 10K type strain sequencing project: providing services to taxonomists for standard genome sequencing and annotation.</title>
        <authorList>
            <consortium name="The Broad Institute Genomics Platform"/>
            <consortium name="The Broad Institute Genome Sequencing Center for Infectious Disease"/>
            <person name="Wu L."/>
            <person name="Ma J."/>
        </authorList>
    </citation>
    <scope>NUCLEOTIDE SEQUENCE [LARGE SCALE GENOMIC DNA]</scope>
    <source>
        <strain evidence="3">CGMCC 4.7152</strain>
    </source>
</reference>
<dbReference type="Gene3D" id="1.25.40.10">
    <property type="entry name" value="Tetratricopeptide repeat domain"/>
    <property type="match status" value="1"/>
</dbReference>
<feature type="domain" description="NB-ARC" evidence="1">
    <location>
        <begin position="130"/>
        <end position="280"/>
    </location>
</feature>
<dbReference type="Gene3D" id="3.40.50.300">
    <property type="entry name" value="P-loop containing nucleotide triphosphate hydrolases"/>
    <property type="match status" value="1"/>
</dbReference>
<accession>A0ABV9WAV2</accession>
<dbReference type="PANTHER" id="PTHR46082">
    <property type="entry name" value="ATP/GTP-BINDING PROTEIN-RELATED"/>
    <property type="match status" value="1"/>
</dbReference>
<sequence length="749" mass="81365">MTLLRRHGLPAGISTLLAVGTGALTNIATAQWQPSLAAGLGVLVVGYVGFEAWRSTRQASEDQQPPMVFSGSGSHSIYLGPVVAPPAAATGATNPVPPTAAIAVAEGSLARAVPRVRNVAPRNPGFAGRDDLITRLHERLAAGGTTVVQALHGMGGVGKTQLVIEYVYRFESDYDVVWWISAEQPELIGDQFSALGVELGLAGADTDAPTAARALRSYLRQHDRWLLVFDNANDPAHLREWLPDGHGHVIVTSRLEGWNDLAAPVEIGVLTRAESISLLRSYHPRLEADDAAGLAEALGDLPLALAQAAGFLAETGMRSRDYIDLLASRATQLLGEGPAGAYPRTLAATVLLASTQLTRVDPAALAVLRLCAFFAPEPVPAEWFSRPPEDDGSVLRPLALAAGNIIEFRRSMARVASFGLAKVDVAGVQMHRLIQAIVRDQLADGERDVVRRHVEAVLTSNSPGDPADPPNWSGWGRLLPHLLAVEPARSDDPMLRQMICDACWYLLARGDATSAEEIAEELHRYWIGRFGEDHEDTLYAAACLARSYRDQGKHDIARTLDADILARRVRVLGQDAPLTLRSASNLALDLHALEDIEQARQLNQDTLERRRRTLGDNHPNTLTSASHLAADIREAGDIEAALALDQDTLTRRREVLGDNHPNTLISANNVASDLHLLGRFDEALVLNSETLQHRRQILGDQHPNTLNSARNLATNLHALGDSAQARRIEAHFSLPDTRPSRRDRRRPRR</sequence>
<comment type="caution">
    <text evidence="2">The sequence shown here is derived from an EMBL/GenBank/DDBJ whole genome shotgun (WGS) entry which is preliminary data.</text>
</comment>
<evidence type="ECO:0000259" key="1">
    <source>
        <dbReference type="Pfam" id="PF00931"/>
    </source>
</evidence>
<evidence type="ECO:0000313" key="2">
    <source>
        <dbReference type="EMBL" id="MFC5004615.1"/>
    </source>
</evidence>
<dbReference type="SUPFAM" id="SSF48452">
    <property type="entry name" value="TPR-like"/>
    <property type="match status" value="2"/>
</dbReference>
<protein>
    <submittedName>
        <fullName evidence="2">FxSxx-COOH system tetratricopeptide repeat protein</fullName>
    </submittedName>
</protein>
<dbReference type="InterPro" id="IPR053137">
    <property type="entry name" value="NLR-like"/>
</dbReference>
<dbReference type="EMBL" id="JBHSIU010000066">
    <property type="protein sequence ID" value="MFC5004615.1"/>
    <property type="molecule type" value="Genomic_DNA"/>
</dbReference>
<dbReference type="SUPFAM" id="SSF52540">
    <property type="entry name" value="P-loop containing nucleoside triphosphate hydrolases"/>
    <property type="match status" value="1"/>
</dbReference>
<dbReference type="Pfam" id="PF13424">
    <property type="entry name" value="TPR_12"/>
    <property type="match status" value="2"/>
</dbReference>
<evidence type="ECO:0000313" key="3">
    <source>
        <dbReference type="Proteomes" id="UP001595912"/>
    </source>
</evidence>
<keyword evidence="3" id="KW-1185">Reference proteome</keyword>
<dbReference type="Pfam" id="PF13374">
    <property type="entry name" value="TPR_10"/>
    <property type="match status" value="1"/>
</dbReference>
<dbReference type="Pfam" id="PF00931">
    <property type="entry name" value="NB-ARC"/>
    <property type="match status" value="1"/>
</dbReference>
<dbReference type="Proteomes" id="UP001595912">
    <property type="component" value="Unassembled WGS sequence"/>
</dbReference>
<dbReference type="NCBIfam" id="NF040586">
    <property type="entry name" value="FxSxx_TPR"/>
    <property type="match status" value="1"/>
</dbReference>
<organism evidence="2 3">
    <name type="scientific">Dactylosporangium cerinum</name>
    <dbReference type="NCBI Taxonomy" id="1434730"/>
    <lineage>
        <taxon>Bacteria</taxon>
        <taxon>Bacillati</taxon>
        <taxon>Actinomycetota</taxon>
        <taxon>Actinomycetes</taxon>
        <taxon>Micromonosporales</taxon>
        <taxon>Micromonosporaceae</taxon>
        <taxon>Dactylosporangium</taxon>
    </lineage>
</organism>
<gene>
    <name evidence="2" type="primary">fxsT</name>
    <name evidence="2" type="ORF">ACFPIJ_43165</name>
</gene>
<dbReference type="InterPro" id="IPR011990">
    <property type="entry name" value="TPR-like_helical_dom_sf"/>
</dbReference>
<dbReference type="InterPro" id="IPR002182">
    <property type="entry name" value="NB-ARC"/>
</dbReference>
<name>A0ABV9WAV2_9ACTN</name>